<dbReference type="AlphaFoldDB" id="A0A2U1TAF5"/>
<accession>A0A2U1TAF5</accession>
<dbReference type="InterPro" id="IPR050266">
    <property type="entry name" value="AB_hydrolase_sf"/>
</dbReference>
<dbReference type="SUPFAM" id="SSF53474">
    <property type="entry name" value="alpha/beta-Hydrolases"/>
    <property type="match status" value="1"/>
</dbReference>
<protein>
    <submittedName>
        <fullName evidence="2">Alpha/beta hydrolase</fullName>
    </submittedName>
</protein>
<evidence type="ECO:0000313" key="3">
    <source>
        <dbReference type="Proteomes" id="UP000244962"/>
    </source>
</evidence>
<organism evidence="2 3">
    <name type="scientific">Mycetocola zhujimingii</name>
    <dbReference type="NCBI Taxonomy" id="2079792"/>
    <lineage>
        <taxon>Bacteria</taxon>
        <taxon>Bacillati</taxon>
        <taxon>Actinomycetota</taxon>
        <taxon>Actinomycetes</taxon>
        <taxon>Micrococcales</taxon>
        <taxon>Microbacteriaceae</taxon>
        <taxon>Mycetocola</taxon>
    </lineage>
</organism>
<dbReference type="RefSeq" id="WP_108963713.1">
    <property type="nucleotide sequence ID" value="NZ_QEFB01000018.1"/>
</dbReference>
<reference evidence="3" key="1">
    <citation type="submission" date="2018-04" db="EMBL/GenBank/DDBJ databases">
        <authorList>
            <person name="Liu S."/>
            <person name="Wang Z."/>
            <person name="Li J."/>
        </authorList>
    </citation>
    <scope>NUCLEOTIDE SEQUENCE [LARGE SCALE GENOMIC DNA]</scope>
    <source>
        <strain evidence="3">622</strain>
    </source>
</reference>
<dbReference type="GO" id="GO:0016020">
    <property type="term" value="C:membrane"/>
    <property type="evidence" value="ECO:0007669"/>
    <property type="project" value="TreeGrafter"/>
</dbReference>
<keyword evidence="3" id="KW-1185">Reference proteome</keyword>
<sequence>MPERDLPTRLDESLPDVDWDRLAPDARRWTFSAPSGPLAALESGTPSAERAVLVPGVTGSKEDFRFVMPQLVAAGYFVQSFDLAGQYESWPAGPENLRPPGVEYDYDLFVGDLIAFLEAGSTPSHLLGYSFAGVVAQLVAAQRPDLVSSLTLLSTPPVSGRAYRSIKRIGWLDRFVDARGSALLMKLGIVWNVQRVPPGRLRFVRERFTLTRAEAHRQVMGLLSRTPDVTGALAAQPFPKLVAVGMHDLWPLGLHRRFAQKLGATIAVYRTGHSPCETAPHQLSRDLLELYATAPAERR</sequence>
<dbReference type="GO" id="GO:0016787">
    <property type="term" value="F:hydrolase activity"/>
    <property type="evidence" value="ECO:0007669"/>
    <property type="project" value="UniProtKB-KW"/>
</dbReference>
<dbReference type="EMBL" id="QEFB01000018">
    <property type="protein sequence ID" value="PWC04664.1"/>
    <property type="molecule type" value="Genomic_DNA"/>
</dbReference>
<dbReference type="InterPro" id="IPR000073">
    <property type="entry name" value="AB_hydrolase_1"/>
</dbReference>
<dbReference type="Gene3D" id="3.40.50.1820">
    <property type="entry name" value="alpha/beta hydrolase"/>
    <property type="match status" value="1"/>
</dbReference>
<proteinExistence type="predicted"/>
<keyword evidence="2" id="KW-0378">Hydrolase</keyword>
<dbReference type="PANTHER" id="PTHR43798:SF33">
    <property type="entry name" value="HYDROLASE, PUTATIVE (AFU_ORTHOLOGUE AFUA_2G14860)-RELATED"/>
    <property type="match status" value="1"/>
</dbReference>
<dbReference type="Pfam" id="PF12697">
    <property type="entry name" value="Abhydrolase_6"/>
    <property type="match status" value="1"/>
</dbReference>
<dbReference type="InterPro" id="IPR029058">
    <property type="entry name" value="AB_hydrolase_fold"/>
</dbReference>
<gene>
    <name evidence="2" type="ORF">DF223_14575</name>
</gene>
<dbReference type="PANTHER" id="PTHR43798">
    <property type="entry name" value="MONOACYLGLYCEROL LIPASE"/>
    <property type="match status" value="1"/>
</dbReference>
<name>A0A2U1TAF5_9MICO</name>
<feature type="domain" description="AB hydrolase-1" evidence="1">
    <location>
        <begin position="52"/>
        <end position="283"/>
    </location>
</feature>
<comment type="caution">
    <text evidence="2">The sequence shown here is derived from an EMBL/GenBank/DDBJ whole genome shotgun (WGS) entry which is preliminary data.</text>
</comment>
<evidence type="ECO:0000259" key="1">
    <source>
        <dbReference type="Pfam" id="PF12697"/>
    </source>
</evidence>
<dbReference type="Proteomes" id="UP000244962">
    <property type="component" value="Unassembled WGS sequence"/>
</dbReference>
<evidence type="ECO:0000313" key="2">
    <source>
        <dbReference type="EMBL" id="PWC04664.1"/>
    </source>
</evidence>